<proteinExistence type="predicted"/>
<protein>
    <submittedName>
        <fullName evidence="1">Uncharacterized protein</fullName>
    </submittedName>
</protein>
<evidence type="ECO:0000313" key="1">
    <source>
        <dbReference type="EMBL" id="AUH72847.1"/>
    </source>
</evidence>
<accession>A0A2H5FMQ5</accession>
<name>A0A2H5FMQ5_9GAMM</name>
<sequence>MSRLTISLPNNLHNRIASLAIKNNDSMSHMINLLIQVGLNHWFEKNEPLKEKTAVEKHCHQLIIQMNALIKNMSAELLKLNRDDFEKLQQGALMKYNELQNMPHENA</sequence>
<dbReference type="GO" id="GO:0006355">
    <property type="term" value="P:regulation of DNA-templated transcription"/>
    <property type="evidence" value="ECO:0007669"/>
    <property type="project" value="InterPro"/>
</dbReference>
<dbReference type="GeneID" id="40926053"/>
<dbReference type="Proteomes" id="UP000234343">
    <property type="component" value="Chromosome"/>
</dbReference>
<dbReference type="KEGG" id="lsh:CAB17_12970"/>
<reference evidence="1 2" key="1">
    <citation type="submission" date="2017-12" db="EMBL/GenBank/DDBJ databases">
        <title>Legionella sainthelensi LA01-117, whole genome sequence of a clinical isolate from New Zealand.</title>
        <authorList>
            <person name="Cree S.L."/>
            <person name="Slow S."/>
            <person name="Kennedy M.A."/>
            <person name="Murdoch D.R."/>
            <person name="Biggs P.J."/>
            <person name="Anderson T."/>
        </authorList>
    </citation>
    <scope>NUCLEOTIDE SEQUENCE [LARGE SCALE GENOMIC DNA]</scope>
    <source>
        <strain evidence="1 2">LA01-117</strain>
    </source>
</reference>
<organism evidence="1 2">
    <name type="scientific">Legionella sainthelensi</name>
    <dbReference type="NCBI Taxonomy" id="28087"/>
    <lineage>
        <taxon>Bacteria</taxon>
        <taxon>Pseudomonadati</taxon>
        <taxon>Pseudomonadota</taxon>
        <taxon>Gammaproteobacteria</taxon>
        <taxon>Legionellales</taxon>
        <taxon>Legionellaceae</taxon>
        <taxon>Legionella</taxon>
    </lineage>
</organism>
<gene>
    <name evidence="1" type="ORF">CAB17_12970</name>
</gene>
<dbReference type="InterPro" id="IPR010985">
    <property type="entry name" value="Ribbon_hlx_hlx"/>
</dbReference>
<dbReference type="EMBL" id="CP025491">
    <property type="protein sequence ID" value="AUH72847.1"/>
    <property type="molecule type" value="Genomic_DNA"/>
</dbReference>
<evidence type="ECO:0000313" key="2">
    <source>
        <dbReference type="Proteomes" id="UP000234343"/>
    </source>
</evidence>
<dbReference type="SUPFAM" id="SSF47598">
    <property type="entry name" value="Ribbon-helix-helix"/>
    <property type="match status" value="1"/>
</dbReference>
<keyword evidence="2" id="KW-1185">Reference proteome</keyword>
<dbReference type="AlphaFoldDB" id="A0A2H5FMQ5"/>
<dbReference type="RefSeq" id="WP_012979149.1">
    <property type="nucleotide sequence ID" value="NZ_CP025491.2"/>
</dbReference>